<evidence type="ECO:0000313" key="2">
    <source>
        <dbReference type="Proteomes" id="UP000076858"/>
    </source>
</evidence>
<dbReference type="PANTHER" id="PTHR33099:SF7">
    <property type="entry name" value="MYND-TYPE DOMAIN-CONTAINING PROTEIN"/>
    <property type="match status" value="1"/>
</dbReference>
<dbReference type="OrthoDB" id="5971311at2759"/>
<name>A0A0P5ZY60_9CRUS</name>
<organism evidence="1 2">
    <name type="scientific">Daphnia magna</name>
    <dbReference type="NCBI Taxonomy" id="35525"/>
    <lineage>
        <taxon>Eukaryota</taxon>
        <taxon>Metazoa</taxon>
        <taxon>Ecdysozoa</taxon>
        <taxon>Arthropoda</taxon>
        <taxon>Crustacea</taxon>
        <taxon>Branchiopoda</taxon>
        <taxon>Diplostraca</taxon>
        <taxon>Cladocera</taxon>
        <taxon>Anomopoda</taxon>
        <taxon>Daphniidae</taxon>
        <taxon>Daphnia</taxon>
    </lineage>
</organism>
<proteinExistence type="predicted"/>
<protein>
    <submittedName>
        <fullName evidence="1">Uncharacterized protein</fullName>
    </submittedName>
</protein>
<accession>A0A0P5ZY60</accession>
<keyword evidence="2" id="KW-1185">Reference proteome</keyword>
<gene>
    <name evidence="1" type="ORF">APZ42_033051</name>
</gene>
<comment type="caution">
    <text evidence="1">The sequence shown here is derived from an EMBL/GenBank/DDBJ whole genome shotgun (WGS) entry which is preliminary data.</text>
</comment>
<dbReference type="EMBL" id="LRGB01003134">
    <property type="protein sequence ID" value="KZS04108.1"/>
    <property type="molecule type" value="Genomic_DNA"/>
</dbReference>
<dbReference type="PANTHER" id="PTHR33099">
    <property type="entry name" value="FE2OG DIOXYGENASE DOMAIN-CONTAINING PROTEIN"/>
    <property type="match status" value="1"/>
</dbReference>
<dbReference type="Proteomes" id="UP000076858">
    <property type="component" value="Unassembled WGS sequence"/>
</dbReference>
<sequence>MTLVDKRRLSEALKLTDQKISAFDFAWGHYLEENVLLSLCVTGVGDITVPVSLTDIERLKKAKELEHRVAGNADPLADTKTMQIDAQSVIFTPSNFLQSGISALSSTAMRHLGINPGVLAIETHLDKLSFTPPGGRLEPNFVLKRQPGMFATMILQIPVEGGHTGGTLKIQSGSKSMGFKCVVSNNQKFHLTAIYVGCKQELETVTAGWMATLSFNLVWKNAMAMADSPLPLPALITVLNEITESLKAWTTPTDYEPIRHKVVAPVGASPEEIVASVLDTFLPSDRLDYSPTVLSPNSRCSKEASNMLFFLLEGKYSIADLGFADLTGQDEKLARIFNCSLFLDTHLAVITQHITGALDYSDLEKEILLNKTFKIEHWINSTNTLIKLKGIEFDLRTQLIGDMQKLKNYIVHEDGESEKKLSPGSPRSFFCHYPVLVIWPKPQTIRIYCQYGFDAVLDRMEAAVDISSNCQELIGDLGIVLSFCRTEPCKVWRDPTIKAGHRTYRLLRLCLFLQARDEGLELLDLLATDFCSDSGKDALSLITNSNSPTYVYEGIQSEDVAEVITEFQYLISGWSACLDRILKLATPNRIVEQLVQLINLVKQLLDRSCLEEGVNLMDCISLILRDLESNFAKALGQPELDAFIDQLIVMETNPMTSNPSRLEDFTSLFPRLDFNEQCRLVVDLQNEKCARLRDLPSCQQMFRNLCHTVSVCDLRATGLMPNVVVQLLTGYLSLDDENLVQSITNQICTTNVQSPEPSVQNNDLLEEILSSSQVWELIPTLQLAKKTVVSLVTARLSFLVSVVDQPVPAAAADDKNDPKCEGVQNPSMMQPSQDAVRNSVSRCVHWVFRLERDNAIEDQQGIDLLTSLYSKCSLENLCHLTLDLRVLDGPLLKENPTSCGLFVNLCQLLVSRSKEAIPQVPQETVIEVVKTFIWLGDVILVRSLVKQICLAGSGGSWDPVDKNKLLETIVTSLESWCEIGPSSSRLVRDSSTALIGAWIVGLCRILDQVGSAATLSRQADGLRNKIAICVNIFIRTEKSQPRTDQPSIATFFSLLLSKLSPERLCHLIVDLRKLDATNSSSSLLKSQPCFDVYRDLCRLLVSQDLKTFMKSYGWLVTEVWKCFHWFADEETFMTLSHKILDAFLPDQENPLVARIVTSSELRLLATASSYGKTAFCLFLDQRINRLKSISKPYLSWDHPYAVVPGHPEVEAFLRSSHKSMMYSHFGTFSAACKFAVRVSGTKNGYSVQVNPVKVGKRFRCKIDKMLSRNALLKKEINDLAEFLGSLKRTDSIAAGPSSKCSNSPAERITFKKEIVSSDDEVCITRPTKRAKAESSFIANAVDY</sequence>
<reference evidence="1 2" key="1">
    <citation type="submission" date="2016-03" db="EMBL/GenBank/DDBJ databases">
        <title>EvidentialGene: Evidence-directed Construction of Genes on Genomes.</title>
        <authorList>
            <person name="Gilbert D.G."/>
            <person name="Choi J.-H."/>
            <person name="Mockaitis K."/>
            <person name="Colbourne J."/>
            <person name="Pfrender M."/>
        </authorList>
    </citation>
    <scope>NUCLEOTIDE SEQUENCE [LARGE SCALE GENOMIC DNA]</scope>
    <source>
        <strain evidence="1 2">Xinb3</strain>
        <tissue evidence="1">Complete organism</tissue>
    </source>
</reference>
<evidence type="ECO:0000313" key="1">
    <source>
        <dbReference type="EMBL" id="KZS04108.1"/>
    </source>
</evidence>